<feature type="transmembrane region" description="Helical" evidence="1">
    <location>
        <begin position="101"/>
        <end position="121"/>
    </location>
</feature>
<sequence length="167" mass="18307">MRDLATFLADYGESHRHPVNQWVHIVCVPIIFVATLGLFWLIPVGQWLGLEGAAAYWVNGGTLLALACMPFYARLSLGVSLLMLGWLLVSLWLITTVDRSALSLGWSALAVWLGAWVVQVWGHKVEGKKPSFLDDLVFLLVGPVFVSLELPYKLGLSHTPGHGGKTS</sequence>
<protein>
    <submittedName>
        <fullName evidence="2">DUF962 domain-containing protein</fullName>
    </submittedName>
</protein>
<organism evidence="2 3">
    <name type="scientific">Alloalcanivorax marinus</name>
    <dbReference type="NCBI Taxonomy" id="1177169"/>
    <lineage>
        <taxon>Bacteria</taxon>
        <taxon>Pseudomonadati</taxon>
        <taxon>Pseudomonadota</taxon>
        <taxon>Gammaproteobacteria</taxon>
        <taxon>Oceanospirillales</taxon>
        <taxon>Alcanivoracaceae</taxon>
        <taxon>Alloalcanivorax</taxon>
    </lineage>
</organism>
<dbReference type="GO" id="GO:0016020">
    <property type="term" value="C:membrane"/>
    <property type="evidence" value="ECO:0007669"/>
    <property type="project" value="GOC"/>
</dbReference>
<evidence type="ECO:0000256" key="1">
    <source>
        <dbReference type="SAM" id="Phobius"/>
    </source>
</evidence>
<gene>
    <name evidence="2" type="ORF">LL252_14470</name>
</gene>
<dbReference type="RefSeq" id="WP_138773439.1">
    <property type="nucleotide sequence ID" value="NZ_JAJGNA010000022.1"/>
</dbReference>
<dbReference type="GO" id="GO:0046521">
    <property type="term" value="P:sphingoid catabolic process"/>
    <property type="evidence" value="ECO:0007669"/>
    <property type="project" value="TreeGrafter"/>
</dbReference>
<dbReference type="EMBL" id="JAJGNA010000022">
    <property type="protein sequence ID" value="MCC4309775.1"/>
    <property type="molecule type" value="Genomic_DNA"/>
</dbReference>
<dbReference type="InterPro" id="IPR009305">
    <property type="entry name" value="Mpo1-like"/>
</dbReference>
<comment type="caution">
    <text evidence="2">The sequence shown here is derived from an EMBL/GenBank/DDBJ whole genome shotgun (WGS) entry which is preliminary data.</text>
</comment>
<dbReference type="PANTHER" id="PTHR28026:SF9">
    <property type="entry name" value="2-HYDROXY-PALMITIC ACID DIOXYGENASE MPO1"/>
    <property type="match status" value="1"/>
</dbReference>
<dbReference type="Pfam" id="PF06127">
    <property type="entry name" value="Mpo1-like"/>
    <property type="match status" value="1"/>
</dbReference>
<keyword evidence="1" id="KW-0472">Membrane</keyword>
<dbReference type="PANTHER" id="PTHR28026">
    <property type="entry name" value="DUF962 DOMAIN PROTEIN (AFU_ORTHOLOGUE AFUA_8G05310)"/>
    <property type="match status" value="1"/>
</dbReference>
<keyword evidence="3" id="KW-1185">Reference proteome</keyword>
<accession>A0A9Q3UNQ3</accession>
<keyword evidence="1" id="KW-1133">Transmembrane helix</keyword>
<keyword evidence="1" id="KW-0812">Transmembrane</keyword>
<dbReference type="Proteomes" id="UP001108027">
    <property type="component" value="Unassembled WGS sequence"/>
</dbReference>
<feature type="transmembrane region" description="Helical" evidence="1">
    <location>
        <begin position="133"/>
        <end position="152"/>
    </location>
</feature>
<reference evidence="2" key="1">
    <citation type="submission" date="2021-10" db="EMBL/GenBank/DDBJ databases">
        <title>The diversity and Nitrogen Metabolism of Culturable Nitrate-Utilizing Bacteria Within the Oxygen Minimum Zone of the Changjiang (Yangtze River)Estuary.</title>
        <authorList>
            <person name="Zhang D."/>
            <person name="Zheng J."/>
            <person name="Liu S."/>
            <person name="He W."/>
        </authorList>
    </citation>
    <scope>NUCLEOTIDE SEQUENCE</scope>
    <source>
        <strain evidence="2">FXH-223</strain>
    </source>
</reference>
<name>A0A9Q3UNQ3_9GAMM</name>
<feature type="transmembrane region" description="Helical" evidence="1">
    <location>
        <begin position="21"/>
        <end position="42"/>
    </location>
</feature>
<dbReference type="AlphaFoldDB" id="A0A9Q3UNQ3"/>
<feature type="transmembrane region" description="Helical" evidence="1">
    <location>
        <begin position="77"/>
        <end position="95"/>
    </location>
</feature>
<evidence type="ECO:0000313" key="3">
    <source>
        <dbReference type="Proteomes" id="UP001108027"/>
    </source>
</evidence>
<evidence type="ECO:0000313" key="2">
    <source>
        <dbReference type="EMBL" id="MCC4309775.1"/>
    </source>
</evidence>
<proteinExistence type="predicted"/>